<feature type="modified residue" description="Glycine radical" evidence="2">
    <location>
        <position position="584"/>
    </location>
</feature>
<sequence>MNLYKEVMEIVHDSSSGLAKENANKDLKIFVTKRDALASAVSKEFAKEFIPVDVLEAHNEGIIHYHDLGYSPLLPFFNCMLINVKDMFDKGFTMSSAKISKPKNIKTATTLISQIICSVANHIYGGNTVADIDILLAEYVKMDYDKLCNEADYYKIPDKHSYVENKIRKIVYDAIQTLEYQINSLSTSQGQTPFTTLSFGLGDTPEAKLIQETILQVRIDGLGSDNETPVFPKLVFILKDGHNLKPSDPFYDVKLKALLCSSKRMYPDIISYDQVVKVTGGLVSPMGCRSYLNPWKNEHGEYEYNGRQNLGVVTLNLPRIALEVGGDKKLFFALLEERMELVKKALVSRIERFKGVKASCAPILYMNGAVARLNANDEIYPLFQNGRSSVSCGYIGLHEVSEIVKFNDDSHIFGNEEKKEFCISILRKMKYITDRWTDETGFAFSLYGTPSESLCKRFVDIDETKYPHMVHEKGYYTNSFHLDVEYKTDPYHKILFERDFITYSKGGFISYGEFPNMKNNLKALEDVWDFAYQNTPYYGTNTPIDQCFDCGYHGEMVPTSKGYECPSCGNHDGSKLDVKRRVCGYLGDVEKRPLNEGKHKESIRRVKHL</sequence>
<dbReference type="NCBIfam" id="NF006732">
    <property type="entry name" value="PRK09263.1"/>
    <property type="match status" value="1"/>
</dbReference>
<reference evidence="4 5" key="1">
    <citation type="submission" date="2017-07" db="EMBL/GenBank/DDBJ databases">
        <title>In vitro design and evaluation of phage cocktails against multidrug-resistant Aeromonas salmonicida.</title>
        <authorList>
            <person name="Chen L."/>
            <person name="Yuan S."/>
            <person name="Ma Y."/>
        </authorList>
    </citation>
    <scope>NUCLEOTIDE SEQUENCE [LARGE SCALE GENOMIC DNA]</scope>
</reference>
<dbReference type="SUPFAM" id="SSF51998">
    <property type="entry name" value="PFL-like glycyl radical enzymes"/>
    <property type="match status" value="1"/>
</dbReference>
<dbReference type="Gene3D" id="3.20.70.20">
    <property type="match status" value="1"/>
</dbReference>
<dbReference type="GO" id="GO:0009265">
    <property type="term" value="P:2'-deoxyribonucleotide biosynthetic process"/>
    <property type="evidence" value="ECO:0007669"/>
    <property type="project" value="TreeGrafter"/>
</dbReference>
<dbReference type="EMBL" id="MF498773">
    <property type="protein sequence ID" value="ATI17465.1"/>
    <property type="molecule type" value="Genomic_DNA"/>
</dbReference>
<dbReference type="NCBIfam" id="TIGR02487">
    <property type="entry name" value="NrdD"/>
    <property type="match status" value="1"/>
</dbReference>
<keyword evidence="1 2" id="KW-0556">Organic radical</keyword>
<dbReference type="Proteomes" id="UP000230211">
    <property type="component" value="Segment"/>
</dbReference>
<evidence type="ECO:0000313" key="5">
    <source>
        <dbReference type="Proteomes" id="UP000230211"/>
    </source>
</evidence>
<dbReference type="PANTHER" id="PTHR21075:SF0">
    <property type="entry name" value="ANAEROBIC RIBONUCLEOSIDE-TRIPHOSPHATE REDUCTASE"/>
    <property type="match status" value="1"/>
</dbReference>
<dbReference type="GO" id="GO:0006260">
    <property type="term" value="P:DNA replication"/>
    <property type="evidence" value="ECO:0007669"/>
    <property type="project" value="InterPro"/>
</dbReference>
<dbReference type="InterPro" id="IPR012833">
    <property type="entry name" value="NrdD"/>
</dbReference>
<evidence type="ECO:0000256" key="1">
    <source>
        <dbReference type="ARBA" id="ARBA00022818"/>
    </source>
</evidence>
<name>A0A291LEL4_9CAUD</name>
<evidence type="ECO:0000256" key="2">
    <source>
        <dbReference type="PROSITE-ProRule" id="PRU00493"/>
    </source>
</evidence>
<evidence type="ECO:0000313" key="4">
    <source>
        <dbReference type="EMBL" id="ATI17465.1"/>
    </source>
</evidence>
<evidence type="ECO:0000259" key="3">
    <source>
        <dbReference type="PROSITE" id="PS51149"/>
    </source>
</evidence>
<dbReference type="GO" id="GO:0008998">
    <property type="term" value="F:ribonucleoside-triphosphate reductase (thioredoxin) activity"/>
    <property type="evidence" value="ECO:0007669"/>
    <property type="project" value="InterPro"/>
</dbReference>
<accession>A0A291LEL4</accession>
<dbReference type="PROSITE" id="PS51149">
    <property type="entry name" value="GLY_RADICAL_2"/>
    <property type="match status" value="1"/>
</dbReference>
<protein>
    <submittedName>
        <fullName evidence="4">NTP anaerobic reductase large subunit</fullName>
    </submittedName>
</protein>
<proteinExistence type="predicted"/>
<dbReference type="Pfam" id="PF13597">
    <property type="entry name" value="NRDD"/>
    <property type="match status" value="1"/>
</dbReference>
<dbReference type="InterPro" id="IPR001150">
    <property type="entry name" value="Gly_radical"/>
</dbReference>
<feature type="domain" description="Glycine radical" evidence="3">
    <location>
        <begin position="486"/>
        <end position="609"/>
    </location>
</feature>
<dbReference type="PANTHER" id="PTHR21075">
    <property type="entry name" value="ANAEROBIC RIBONUCLEOSIDE-TRIPHOSPHATE REDUCTASE"/>
    <property type="match status" value="1"/>
</dbReference>
<organism evidence="4 5">
    <name type="scientific">Aeromonas phage AS-szw</name>
    <dbReference type="NCBI Taxonomy" id="2026114"/>
    <lineage>
        <taxon>Viruses</taxon>
        <taxon>Duplodnaviria</taxon>
        <taxon>Heunggongvirae</taxon>
        <taxon>Uroviricota</taxon>
        <taxon>Caudoviricetes</taxon>
        <taxon>Pantevenvirales</taxon>
        <taxon>Straboviridae</taxon>
        <taxon>Emmerichvirinae</taxon>
        <taxon>Ceceduovirus</taxon>
        <taxon>Ceceduovirus aszj</taxon>
    </lineage>
</organism>
<dbReference type="GO" id="GO:0004748">
    <property type="term" value="F:ribonucleoside-diphosphate reductase activity, thioredoxin disulfide as acceptor"/>
    <property type="evidence" value="ECO:0007669"/>
    <property type="project" value="TreeGrafter"/>
</dbReference>